<feature type="region of interest" description="Disordered" evidence="1">
    <location>
        <begin position="498"/>
        <end position="556"/>
    </location>
</feature>
<feature type="compositionally biased region" description="Low complexity" evidence="1">
    <location>
        <begin position="231"/>
        <end position="244"/>
    </location>
</feature>
<evidence type="ECO:0000313" key="2">
    <source>
        <dbReference type="EMBL" id="KAE8128367.1"/>
    </source>
</evidence>
<keyword evidence="3" id="KW-1185">Reference proteome</keyword>
<organism evidence="2 3">
    <name type="scientific">Bifidobacterium tibiigranuli</name>
    <dbReference type="NCBI Taxonomy" id="2172043"/>
    <lineage>
        <taxon>Bacteria</taxon>
        <taxon>Bacillati</taxon>
        <taxon>Actinomycetota</taxon>
        <taxon>Actinomycetes</taxon>
        <taxon>Bifidobacteriales</taxon>
        <taxon>Bifidobacteriaceae</taxon>
        <taxon>Bifidobacterium</taxon>
    </lineage>
</organism>
<protein>
    <submittedName>
        <fullName evidence="2">DivIVA domain-containing protein</fullName>
    </submittedName>
</protein>
<comment type="caution">
    <text evidence="2">The sequence shown here is derived from an EMBL/GenBank/DDBJ whole genome shotgun (WGS) entry which is preliminary data.</text>
</comment>
<feature type="region of interest" description="Disordered" evidence="1">
    <location>
        <begin position="300"/>
        <end position="319"/>
    </location>
</feature>
<reference evidence="2 3" key="1">
    <citation type="submission" date="2018-04" db="EMBL/GenBank/DDBJ databases">
        <authorList>
            <person name="Eckel V.P."/>
            <person name="Vogel R.F."/>
        </authorList>
    </citation>
    <scope>NUCLEOTIDE SEQUENCE [LARGE SCALE GENOMIC DNA]</scope>
    <source>
        <strain evidence="3">TMW 2.1764</strain>
    </source>
</reference>
<dbReference type="AlphaFoldDB" id="A0A5N6S1M4"/>
<feature type="compositionally biased region" description="Low complexity" evidence="1">
    <location>
        <begin position="303"/>
        <end position="319"/>
    </location>
</feature>
<gene>
    <name evidence="2" type="ORF">DDE84_05590</name>
</gene>
<feature type="compositionally biased region" description="Polar residues" evidence="1">
    <location>
        <begin position="547"/>
        <end position="556"/>
    </location>
</feature>
<dbReference type="EMBL" id="QDAG01000005">
    <property type="protein sequence ID" value="KAE8128367.1"/>
    <property type="molecule type" value="Genomic_DNA"/>
</dbReference>
<dbReference type="OrthoDB" id="3480096at2"/>
<dbReference type="NCBIfam" id="TIGR03543">
    <property type="entry name" value="divI1A_rptt_fam"/>
    <property type="match status" value="1"/>
</dbReference>
<evidence type="ECO:0000256" key="1">
    <source>
        <dbReference type="SAM" id="MobiDB-lite"/>
    </source>
</evidence>
<sequence>MAQEPETERDSSGIARAGKRKWGYDTAQVDAFLERAHSLYEGEYDSEGVQLTQHDIQNVSFDMRKGGYLFEQVDAALDRLERAVVDKQTSWEIGQQGRVAWKARTEELYRQVAEHAERADRERFADGAHKKPSYDRKQVDRLVDRIVGKASEELQIENSSFAADAKGGEVDSKTVSRVVFTQRKGDGGYDERQVDYFLSSCVQLLSRLESYDRISQYDDEQADSAQPAPIANNASNTNNASNNADSIFNQDRASSGVTPLFAAAPQEGTASYAPVHAGEETESFAALNKAEQAIYTASTAQESAPSFAPSTPTAPKPSAYGYAAPESASMGDAATSVASAASALDASTAAPEPDYATIAQHGDAPVASTEFAYAAGSPNTNAPAEAAETMSIFSGTETAAETTAAVPAQAEWSGAPAADAVSAAPIPSFQPARPAQSAVQNGNGQHAEAHTVAHAKETDATLAALAHMAEVSQELPKVSATVPAPKVPSLQTFGMPHFAADPVPSQRHADDDAGDAADKSSMFPKADEDMDLDIPDLSFPGFDGDSGDSNGTDAVR</sequence>
<dbReference type="Proteomes" id="UP000325415">
    <property type="component" value="Unassembled WGS sequence"/>
</dbReference>
<accession>A0A5N6S1M4</accession>
<dbReference type="RefSeq" id="WP_152580720.1">
    <property type="nucleotide sequence ID" value="NZ_JAKVIV010000002.1"/>
</dbReference>
<dbReference type="GeneID" id="78127156"/>
<feature type="region of interest" description="Disordered" evidence="1">
    <location>
        <begin position="218"/>
        <end position="249"/>
    </location>
</feature>
<dbReference type="InterPro" id="IPR019933">
    <property type="entry name" value="DivIVA_domain"/>
</dbReference>
<dbReference type="InterPro" id="IPR019932">
    <property type="entry name" value="CHP03543"/>
</dbReference>
<evidence type="ECO:0000313" key="3">
    <source>
        <dbReference type="Proteomes" id="UP000325415"/>
    </source>
</evidence>
<name>A0A5N6S1M4_9BIFI</name>
<dbReference type="NCBIfam" id="TIGR03544">
    <property type="entry name" value="DivI1A_domain"/>
    <property type="match status" value="2"/>
</dbReference>
<proteinExistence type="predicted"/>